<reference evidence="1 2" key="1">
    <citation type="submission" date="2016-10" db="EMBL/GenBank/DDBJ databases">
        <authorList>
            <person name="de Groot N.N."/>
        </authorList>
    </citation>
    <scope>NUCLEOTIDE SEQUENCE [LARGE SCALE GENOMIC DNA]</scope>
    <source>
        <strain evidence="1 2">LMG 27731</strain>
    </source>
</reference>
<dbReference type="RefSeq" id="WP_093647325.1">
    <property type="nucleotide sequence ID" value="NZ_FPBH01000057.1"/>
</dbReference>
<gene>
    <name evidence="1" type="ORF">SAMN05192563_105735</name>
</gene>
<accession>A0A1I7ERI5</accession>
<organism evidence="1 2">
    <name type="scientific">Paraburkholderia aspalathi</name>
    <dbReference type="NCBI Taxonomy" id="1324617"/>
    <lineage>
        <taxon>Bacteria</taxon>
        <taxon>Pseudomonadati</taxon>
        <taxon>Pseudomonadota</taxon>
        <taxon>Betaproteobacteria</taxon>
        <taxon>Burkholderiales</taxon>
        <taxon>Burkholderiaceae</taxon>
        <taxon>Paraburkholderia</taxon>
    </lineage>
</organism>
<evidence type="ECO:0000313" key="2">
    <source>
        <dbReference type="Proteomes" id="UP000198844"/>
    </source>
</evidence>
<dbReference type="Proteomes" id="UP000198844">
    <property type="component" value="Unassembled WGS sequence"/>
</dbReference>
<dbReference type="EMBL" id="FPBH01000057">
    <property type="protein sequence ID" value="SFU26524.1"/>
    <property type="molecule type" value="Genomic_DNA"/>
</dbReference>
<protein>
    <submittedName>
        <fullName evidence="1">Uncharacterized protein</fullName>
    </submittedName>
</protein>
<sequence>MQSRRSGANVWHAKGGSITIIGIDLTKKILQVHETEEHDKTVLNKWLKRQLNAEDEVPTLNVSSYSTLGASPCFFVQCYHHLNRTRPAGVISNKKLPVDNRRFNLTVTGQWNPRRESARDRLRRPR</sequence>
<name>A0A1I7ERI5_9BURK</name>
<proteinExistence type="predicted"/>
<dbReference type="AlphaFoldDB" id="A0A1I7ERI5"/>
<evidence type="ECO:0000313" key="1">
    <source>
        <dbReference type="EMBL" id="SFU26524.1"/>
    </source>
</evidence>